<organism evidence="10 11">
    <name type="scientific">Ostreococcus tauri</name>
    <name type="common">Marine green alga</name>
    <dbReference type="NCBI Taxonomy" id="70448"/>
    <lineage>
        <taxon>Eukaryota</taxon>
        <taxon>Viridiplantae</taxon>
        <taxon>Chlorophyta</taxon>
        <taxon>Mamiellophyceae</taxon>
        <taxon>Mamiellales</taxon>
        <taxon>Bathycoccaceae</taxon>
        <taxon>Ostreococcus</taxon>
    </lineage>
</organism>
<dbReference type="GO" id="GO:0005634">
    <property type="term" value="C:nucleus"/>
    <property type="evidence" value="ECO:0007669"/>
    <property type="project" value="UniProtKB-SubCell"/>
</dbReference>
<dbReference type="Pfam" id="PF01172">
    <property type="entry name" value="SBDS_N"/>
    <property type="match status" value="1"/>
</dbReference>
<evidence type="ECO:0000313" key="10">
    <source>
        <dbReference type="EMBL" id="CEF98296.1"/>
    </source>
</evidence>
<dbReference type="InterPro" id="IPR002140">
    <property type="entry name" value="Sdo1/SBDS"/>
</dbReference>
<reference evidence="10 11" key="2">
    <citation type="journal article" date="2014" name="BMC Genomics">
        <title>An improved genome of the model marine alga Ostreococcus tauri unfolds by assessing Illumina de novo assemblies.</title>
        <authorList>
            <person name="Blanc-Mathieu R."/>
            <person name="Verhelst B."/>
            <person name="Derelle E."/>
            <person name="Rombauts S."/>
            <person name="Bouget F.Y."/>
            <person name="Carre I."/>
            <person name="Chateau A."/>
            <person name="Eyre-Walker A."/>
            <person name="Grimsley N."/>
            <person name="Moreau H."/>
            <person name="Piegu B."/>
            <person name="Rivals E."/>
            <person name="Schackwitz W."/>
            <person name="Van de Peer Y."/>
            <person name="Piganeau G."/>
        </authorList>
    </citation>
    <scope>NUCLEOTIDE SEQUENCE [LARGE SCALE GENOMIC DNA]</scope>
    <source>
        <strain evidence="11">OTTH 0595 / CCAP 157/2 / RCC745</strain>
    </source>
</reference>
<keyword evidence="5" id="KW-0690">Ribosome biogenesis</keyword>
<sequence length="373" mass="41496">MFQPVGIKKLTNVAVVRLKTHGARFEIACYKNTVLSFRRGHEKDVDNVLQTTEVYANVSKGVVARDDELVKAFGHCDRGKICVVILERGELQVSELERKAEAESAFRDCVTTLAEKCVNPSTKMPYPPGMIESALRDIHFSIDPKRSAKQQALEALPKLQTIFPIRRAEMRFSASVPIAKEEVLMDFVRENNGTIESSERTASEASATFTMDPSTYRPLDKLCKDAKGRLEVVTLAVMEQASTAGSFNEGTLRATVAKQTAMEKAEEALAKIEISRPATQVVVPKVRRSEQVETLSSSDANILVPRGPISELPEEYASRKERFADIDTYEPGWEVELRSREGSSIVDAVFYSPRGELCKTYADARRKAMVALK</sequence>
<dbReference type="InterPro" id="IPR037188">
    <property type="entry name" value="Sdo1/SBDS_central_sf"/>
</dbReference>
<protein>
    <submittedName>
        <fullName evidence="10">Ribosome maturation protein SBDS, N-terminal</fullName>
    </submittedName>
</protein>
<evidence type="ECO:0000256" key="4">
    <source>
        <dbReference type="ARBA" id="ARBA00022490"/>
    </source>
</evidence>
<dbReference type="Gene3D" id="1.10.10.900">
    <property type="entry name" value="SBDS protein C-terminal domain, subdomain 1"/>
    <property type="match status" value="1"/>
</dbReference>
<dbReference type="SUPFAM" id="SSF89895">
    <property type="entry name" value="FYSH domain"/>
    <property type="match status" value="1"/>
</dbReference>
<dbReference type="AlphaFoldDB" id="A0A090M271"/>
<comment type="subcellular location">
    <subcellularLocation>
        <location evidence="2">Cytoplasm</location>
    </subcellularLocation>
    <subcellularLocation>
        <location evidence="1">Nucleus</location>
    </subcellularLocation>
</comment>
<evidence type="ECO:0000256" key="1">
    <source>
        <dbReference type="ARBA" id="ARBA00004123"/>
    </source>
</evidence>
<dbReference type="EMBL" id="CAID01000006">
    <property type="protein sequence ID" value="CEF98296.1"/>
    <property type="molecule type" value="Genomic_DNA"/>
</dbReference>
<evidence type="ECO:0000256" key="5">
    <source>
        <dbReference type="ARBA" id="ARBA00022517"/>
    </source>
</evidence>
<comment type="caution">
    <text evidence="10">The sequence shown here is derived from an EMBL/GenBank/DDBJ whole genome shotgun (WGS) entry which is preliminary data.</text>
</comment>
<evidence type="ECO:0000259" key="9">
    <source>
        <dbReference type="Pfam" id="PF09377"/>
    </source>
</evidence>
<evidence type="ECO:0000256" key="2">
    <source>
        <dbReference type="ARBA" id="ARBA00004496"/>
    </source>
</evidence>
<dbReference type="NCBIfam" id="TIGR00291">
    <property type="entry name" value="RNA_SBDS"/>
    <property type="match status" value="1"/>
</dbReference>
<dbReference type="FunCoup" id="A0A090M271">
    <property type="interactions" value="1638"/>
</dbReference>
<dbReference type="PANTHER" id="PTHR10927">
    <property type="entry name" value="RIBOSOME MATURATION PROTEIN SBDS"/>
    <property type="match status" value="1"/>
</dbReference>
<evidence type="ECO:0000313" key="11">
    <source>
        <dbReference type="Proteomes" id="UP000009170"/>
    </source>
</evidence>
<dbReference type="InterPro" id="IPR039100">
    <property type="entry name" value="Sdo1/SBDS-like"/>
</dbReference>
<dbReference type="InterPro" id="IPR036786">
    <property type="entry name" value="Ribosome_mat_SBDS_N_sf"/>
</dbReference>
<dbReference type="GO" id="GO:0005737">
    <property type="term" value="C:cytoplasm"/>
    <property type="evidence" value="ECO:0007669"/>
    <property type="project" value="UniProtKB-SubCell"/>
</dbReference>
<comment type="similarity">
    <text evidence="3">Belongs to the SDO1/SBDS family.</text>
</comment>
<dbReference type="PANTHER" id="PTHR10927:SF1">
    <property type="entry name" value="RIBOSOME MATURATION PROTEIN SBDS"/>
    <property type="match status" value="1"/>
</dbReference>
<dbReference type="InterPro" id="IPR018978">
    <property type="entry name" value="SDO1/SBDS_central"/>
</dbReference>
<feature type="domain" description="Ribosome maturation protein SDO1/SBDS N-terminal" evidence="8">
    <location>
        <begin position="12"/>
        <end position="99"/>
    </location>
</feature>
<dbReference type="STRING" id="70448.A0A090M271"/>
<name>A0A090M271_OSTTA</name>
<reference evidence="11" key="1">
    <citation type="journal article" date="2006" name="Proc. Natl. Acad. Sci. U.S.A.">
        <title>Genome analysis of the smallest free-living eukaryote Ostreococcus tauri unveils many unique features.</title>
        <authorList>
            <person name="Derelle E."/>
            <person name="Ferraz C."/>
            <person name="Rombauts S."/>
            <person name="Rouze P."/>
            <person name="Worden A.Z."/>
            <person name="Robbens S."/>
            <person name="Partensky F."/>
            <person name="Degroeve S."/>
            <person name="Echeynie S."/>
            <person name="Cooke R."/>
            <person name="Saeys Y."/>
            <person name="Wuyts J."/>
            <person name="Jabbari K."/>
            <person name="Bowler C."/>
            <person name="Panaud O."/>
            <person name="Piegu B."/>
            <person name="Ball S.G."/>
            <person name="Ral J.-P."/>
            <person name="Bouget F.-Y."/>
            <person name="Piganeau G."/>
            <person name="De Baets B."/>
            <person name="Picard A."/>
            <person name="Delseny M."/>
            <person name="Demaille J."/>
            <person name="Van de Peer Y."/>
            <person name="Moreau H."/>
        </authorList>
    </citation>
    <scope>NUCLEOTIDE SEQUENCE [LARGE SCALE GENOMIC DNA]</scope>
    <source>
        <strain evidence="11">OTTH 0595 / CCAP 157/2 / RCC745</strain>
    </source>
</reference>
<feature type="domain" description="Ribosome maturation protein SDO1/SBDS central" evidence="9">
    <location>
        <begin position="107"/>
        <end position="168"/>
    </location>
</feature>
<evidence type="ECO:0000259" key="8">
    <source>
        <dbReference type="Pfam" id="PF01172"/>
    </source>
</evidence>
<evidence type="ECO:0000256" key="7">
    <source>
        <dbReference type="ARBA" id="ARBA00049708"/>
    </source>
</evidence>
<evidence type="ECO:0000256" key="3">
    <source>
        <dbReference type="ARBA" id="ARBA00007433"/>
    </source>
</evidence>
<evidence type="ECO:0000256" key="6">
    <source>
        <dbReference type="ARBA" id="ARBA00023242"/>
    </source>
</evidence>
<dbReference type="Gene3D" id="3.30.1250.10">
    <property type="entry name" value="Ribosome maturation protein SBDS, N-terminal domain"/>
    <property type="match status" value="1"/>
</dbReference>
<dbReference type="RefSeq" id="XP_022839192.1">
    <property type="nucleotide sequence ID" value="XM_022983986.1"/>
</dbReference>
<keyword evidence="11" id="KW-1185">Reference proteome</keyword>
<dbReference type="SUPFAM" id="SSF109728">
    <property type="entry name" value="Hypothetical protein AF0491, middle domain"/>
    <property type="match status" value="1"/>
</dbReference>
<dbReference type="Gene3D" id="3.30.70.240">
    <property type="match status" value="1"/>
</dbReference>
<comment type="subunit">
    <text evidence="7">Associates with the 60S ribosomal subunit.</text>
</comment>
<gene>
    <name evidence="10" type="ORF">OT_ostta06g01480</name>
</gene>
<keyword evidence="6" id="KW-0539">Nucleus</keyword>
<dbReference type="Pfam" id="PF09377">
    <property type="entry name" value="SBDS_domain_II"/>
    <property type="match status" value="1"/>
</dbReference>
<dbReference type="InterPro" id="IPR019783">
    <property type="entry name" value="SDO1/SBDS_N"/>
</dbReference>
<dbReference type="OrthoDB" id="10253092at2759"/>
<dbReference type="Proteomes" id="UP000009170">
    <property type="component" value="Unassembled WGS sequence"/>
</dbReference>
<keyword evidence="4" id="KW-0963">Cytoplasm</keyword>
<dbReference type="GO" id="GO:0042256">
    <property type="term" value="P:cytosolic ribosome assembly"/>
    <property type="evidence" value="ECO:0007669"/>
    <property type="project" value="InterPro"/>
</dbReference>
<dbReference type="KEGG" id="ota:OT_ostta06g01480"/>
<dbReference type="GeneID" id="34945894"/>
<dbReference type="InParanoid" id="A0A090M271"/>
<proteinExistence type="inferred from homology"/>
<accession>A0A090M271</accession>